<gene>
    <name evidence="4" type="ORF">CDV53_12225</name>
</gene>
<dbReference type="RefSeq" id="WP_051930559.1">
    <property type="nucleotide sequence ID" value="NZ_JFGS01000021.1"/>
</dbReference>
<comment type="caution">
    <text evidence="4">The sequence shown here is derived from an EMBL/GenBank/DDBJ whole genome shotgun (WGS) entry which is preliminary data.</text>
</comment>
<keyword evidence="1" id="KW-0680">Restriction system</keyword>
<dbReference type="InterPro" id="IPR052021">
    <property type="entry name" value="Type-I_RS_S_subunit"/>
</dbReference>
<dbReference type="PANTHER" id="PTHR30408:SF12">
    <property type="entry name" value="TYPE I RESTRICTION ENZYME MJAVIII SPECIFICITY SUBUNIT"/>
    <property type="match status" value="1"/>
</dbReference>
<evidence type="ECO:0000313" key="4">
    <source>
        <dbReference type="EMBL" id="OWJ74865.1"/>
    </source>
</evidence>
<dbReference type="InterPro" id="IPR044946">
    <property type="entry name" value="Restrct_endonuc_typeI_TRD_sf"/>
</dbReference>
<feature type="region of interest" description="Disordered" evidence="3">
    <location>
        <begin position="649"/>
        <end position="668"/>
    </location>
</feature>
<keyword evidence="2" id="KW-0238">DNA-binding</keyword>
<evidence type="ECO:0000256" key="1">
    <source>
        <dbReference type="ARBA" id="ARBA00022747"/>
    </source>
</evidence>
<dbReference type="Proteomes" id="UP000214673">
    <property type="component" value="Unassembled WGS sequence"/>
</dbReference>
<accession>A0ABX3ZRU6</accession>
<keyword evidence="5" id="KW-1185">Reference proteome</keyword>
<feature type="compositionally biased region" description="Polar residues" evidence="3">
    <location>
        <begin position="655"/>
        <end position="668"/>
    </location>
</feature>
<evidence type="ECO:0000313" key="5">
    <source>
        <dbReference type="Proteomes" id="UP000214673"/>
    </source>
</evidence>
<reference evidence="4 5" key="1">
    <citation type="submission" date="2016-11" db="EMBL/GenBank/DDBJ databases">
        <title>Comparison of Traditional DNA-DNA Hybridization with In Silico Genomic Analysis.</title>
        <authorList>
            <person name="Nicholson A.C."/>
            <person name="Sammons S."/>
            <person name="Humrighouse B.W."/>
            <person name="Graziano J."/>
            <person name="Lasker B."/>
            <person name="Whitney A.M."/>
            <person name="Mcquiston J.R."/>
        </authorList>
    </citation>
    <scope>NUCLEOTIDE SEQUENCE [LARGE SCALE GENOMIC DNA]</scope>
    <source>
        <strain evidence="4 5">H1892</strain>
    </source>
</reference>
<evidence type="ECO:0000256" key="3">
    <source>
        <dbReference type="SAM" id="MobiDB-lite"/>
    </source>
</evidence>
<proteinExistence type="predicted"/>
<organism evidence="4 5">
    <name type="scientific">Haematobacter missouriensis</name>
    <dbReference type="NCBI Taxonomy" id="366616"/>
    <lineage>
        <taxon>Bacteria</taxon>
        <taxon>Pseudomonadati</taxon>
        <taxon>Pseudomonadota</taxon>
        <taxon>Alphaproteobacteria</taxon>
        <taxon>Rhodobacterales</taxon>
        <taxon>Paracoccaceae</taxon>
        <taxon>Haematobacter</taxon>
    </lineage>
</organism>
<protein>
    <recommendedName>
        <fullName evidence="6">Restriction endonuclease subunit S</fullName>
    </recommendedName>
</protein>
<evidence type="ECO:0008006" key="6">
    <source>
        <dbReference type="Google" id="ProtNLM"/>
    </source>
</evidence>
<sequence length="668" mass="75454">MKLDDAKHLVRQRLIEENELPEVPAGWTVERLRFLFSESKERNGKEPVGEMLSVSEYHGVTPKDYDAEERKRADDEVETYRVVRPGQLAVNSMWLNHLGLGVSDHLGYVSPAYGVYNISDRLDRRFVHHLLRSQFYLRIYTRYLYGIRPNSFQIKSYDWANIPVIVPDLATQKQIADFLDAETARIDALIEKKQRFSDILAANRMDAVLQVFEQFNAPVMQITPETYATDIRTDGWSVRRVKHVISFMTSGSRGWSDLISDEGELFLQSGNIGRSMEVVLDTAQRIQPQSGAEAKRTRLQAKDVLVCITGGRTGAVGYLEQITEPAYINQHVCLLRARPALMEPKLLAHILYSRIGQKQLDFFQYGLKQGLGFSQVGEVRVPVPPRGLQNEILREIDQALMKIDKLLELQSASITKLREYRAALITAAVTGQIDVAAHARPVETAQPRASGEVVPLRPVAIPDRRTIRVLVAADVVNRLGADPYLGRTKLQKLMFLAEAHANINDIAGRYQRYRYGPYDDAMVQEIELGLRQDGYYDTREGTGVDREKVAFLQMSRAGSHRDAIAAALGGKTNTLRQLVDLFKGKDTEATEAVATLYAVWNDALIDGKQPDDAAIIRGFLQDRHPEKGKFKQADLQTWLDWMRRHGLVPKGTGPRTVSTNTPSLFERE</sequence>
<dbReference type="SUPFAM" id="SSF116734">
    <property type="entry name" value="DNA methylase specificity domain"/>
    <property type="match status" value="2"/>
</dbReference>
<name>A0ABX3ZRU6_9RHOB</name>
<dbReference type="PANTHER" id="PTHR30408">
    <property type="entry name" value="TYPE-1 RESTRICTION ENZYME ECOKI SPECIFICITY PROTEIN"/>
    <property type="match status" value="1"/>
</dbReference>
<dbReference type="EMBL" id="NIPV01000048">
    <property type="protein sequence ID" value="OWJ74865.1"/>
    <property type="molecule type" value="Genomic_DNA"/>
</dbReference>
<dbReference type="Gene3D" id="3.90.220.20">
    <property type="entry name" value="DNA methylase specificity domains"/>
    <property type="match status" value="2"/>
</dbReference>
<evidence type="ECO:0000256" key="2">
    <source>
        <dbReference type="ARBA" id="ARBA00023125"/>
    </source>
</evidence>